<feature type="compositionally biased region" description="Low complexity" evidence="2">
    <location>
        <begin position="118"/>
        <end position="127"/>
    </location>
</feature>
<accession>A0ABS2TJ10</accession>
<dbReference type="PANTHER" id="PTHR35174">
    <property type="entry name" value="BLL7171 PROTEIN-RELATED"/>
    <property type="match status" value="1"/>
</dbReference>
<evidence type="ECO:0000256" key="2">
    <source>
        <dbReference type="SAM" id="MobiDB-lite"/>
    </source>
</evidence>
<name>A0ABS2TJ10_9ACTN</name>
<dbReference type="Proteomes" id="UP000749040">
    <property type="component" value="Unassembled WGS sequence"/>
</dbReference>
<dbReference type="InterPro" id="IPR011008">
    <property type="entry name" value="Dimeric_a/b-barrel"/>
</dbReference>
<dbReference type="PANTHER" id="PTHR35174:SF3">
    <property type="entry name" value="BLL7171 PROTEIN"/>
    <property type="match status" value="1"/>
</dbReference>
<feature type="domain" description="YCII-related" evidence="3">
    <location>
        <begin position="3"/>
        <end position="112"/>
    </location>
</feature>
<proteinExistence type="inferred from homology"/>
<evidence type="ECO:0000256" key="1">
    <source>
        <dbReference type="ARBA" id="ARBA00007689"/>
    </source>
</evidence>
<evidence type="ECO:0000313" key="4">
    <source>
        <dbReference type="EMBL" id="MBM9503325.1"/>
    </source>
</evidence>
<dbReference type="SUPFAM" id="SSF54909">
    <property type="entry name" value="Dimeric alpha+beta barrel"/>
    <property type="match status" value="1"/>
</dbReference>
<gene>
    <name evidence="4" type="ORF">ITX44_02045</name>
</gene>
<protein>
    <submittedName>
        <fullName evidence="4">YciI family protein</fullName>
    </submittedName>
</protein>
<dbReference type="InterPro" id="IPR005545">
    <property type="entry name" value="YCII"/>
</dbReference>
<comment type="caution">
    <text evidence="4">The sequence shown here is derived from an EMBL/GenBank/DDBJ whole genome shotgun (WGS) entry which is preliminary data.</text>
</comment>
<dbReference type="RefSeq" id="WP_205355182.1">
    <property type="nucleotide sequence ID" value="NZ_JADKYB010000001.1"/>
</dbReference>
<evidence type="ECO:0000259" key="3">
    <source>
        <dbReference type="Pfam" id="PF03795"/>
    </source>
</evidence>
<feature type="region of interest" description="Disordered" evidence="2">
    <location>
        <begin position="114"/>
        <end position="135"/>
    </location>
</feature>
<dbReference type="EMBL" id="JADKYB010000001">
    <property type="protein sequence ID" value="MBM9503325.1"/>
    <property type="molecule type" value="Genomic_DNA"/>
</dbReference>
<reference evidence="4 5" key="1">
    <citation type="submission" date="2021-01" db="EMBL/GenBank/DDBJ databases">
        <title>Streptomyces acididurans sp. nov., isolated from a peat swamp forest soil.</title>
        <authorList>
            <person name="Chantavorakit T."/>
            <person name="Duangmal K."/>
        </authorList>
    </citation>
    <scope>NUCLEOTIDE SEQUENCE [LARGE SCALE GENOMIC DNA]</scope>
    <source>
        <strain evidence="4 5">KK5PA1</strain>
    </source>
</reference>
<comment type="similarity">
    <text evidence="1">Belongs to the YciI family.</text>
</comment>
<organism evidence="4 5">
    <name type="scientific">Actinacidiphila acididurans</name>
    <dbReference type="NCBI Taxonomy" id="2784346"/>
    <lineage>
        <taxon>Bacteria</taxon>
        <taxon>Bacillati</taxon>
        <taxon>Actinomycetota</taxon>
        <taxon>Actinomycetes</taxon>
        <taxon>Kitasatosporales</taxon>
        <taxon>Streptomycetaceae</taxon>
        <taxon>Actinacidiphila</taxon>
    </lineage>
</organism>
<dbReference type="Pfam" id="PF03795">
    <property type="entry name" value="YCII"/>
    <property type="match status" value="1"/>
</dbReference>
<keyword evidence="5" id="KW-1185">Reference proteome</keyword>
<dbReference type="Gene3D" id="3.30.70.1060">
    <property type="entry name" value="Dimeric alpha+beta barrel"/>
    <property type="match status" value="1"/>
</dbReference>
<evidence type="ECO:0000313" key="5">
    <source>
        <dbReference type="Proteomes" id="UP000749040"/>
    </source>
</evidence>
<sequence>MARFMLLLYANEGDEAERAERWAQMPLWNQLTEGLREAGLLVDNAPLHPAATATTVRVRGGRTELTDGPYAVTKEILVGYYLLECAELDEALKAAAALPTASFGSVEVRPVMSPDSLPGPAVPLAGPATPPTARD</sequence>